<proteinExistence type="inferred from homology"/>
<dbReference type="Proteomes" id="UP001383192">
    <property type="component" value="Unassembled WGS sequence"/>
</dbReference>
<dbReference type="InterPro" id="IPR002523">
    <property type="entry name" value="MgTranspt_CorA/ZnTranspt_ZntB"/>
</dbReference>
<reference evidence="9 10" key="1">
    <citation type="submission" date="2024-01" db="EMBL/GenBank/DDBJ databases">
        <title>A draft genome for a cacao thread blight-causing isolate of Paramarasmius palmivorus.</title>
        <authorList>
            <person name="Baruah I.K."/>
            <person name="Bukari Y."/>
            <person name="Amoako-Attah I."/>
            <person name="Meinhardt L.W."/>
            <person name="Bailey B.A."/>
            <person name="Cohen S.P."/>
        </authorList>
    </citation>
    <scope>NUCLEOTIDE SEQUENCE [LARGE SCALE GENOMIC DNA]</scope>
    <source>
        <strain evidence="9 10">GH-12</strain>
    </source>
</reference>
<evidence type="ECO:0000256" key="5">
    <source>
        <dbReference type="ARBA" id="ARBA00022692"/>
    </source>
</evidence>
<evidence type="ECO:0000256" key="1">
    <source>
        <dbReference type="ARBA" id="ARBA00004651"/>
    </source>
</evidence>
<feature type="transmembrane region" description="Helical" evidence="8">
    <location>
        <begin position="336"/>
        <end position="355"/>
    </location>
</feature>
<dbReference type="PANTHER" id="PTHR46494:SF1">
    <property type="entry name" value="CORA FAMILY METAL ION TRANSPORTER (EUROFUNG)"/>
    <property type="match status" value="1"/>
</dbReference>
<protein>
    <submittedName>
        <fullName evidence="9">Uncharacterized protein</fullName>
    </submittedName>
</protein>
<evidence type="ECO:0000256" key="4">
    <source>
        <dbReference type="ARBA" id="ARBA00022475"/>
    </source>
</evidence>
<dbReference type="PANTHER" id="PTHR46494">
    <property type="entry name" value="CORA FAMILY METAL ION TRANSPORTER (EUROFUNG)"/>
    <property type="match status" value="1"/>
</dbReference>
<dbReference type="Pfam" id="PF01544">
    <property type="entry name" value="CorA"/>
    <property type="match status" value="1"/>
</dbReference>
<dbReference type="GO" id="GO:0000287">
    <property type="term" value="F:magnesium ion binding"/>
    <property type="evidence" value="ECO:0007669"/>
    <property type="project" value="TreeGrafter"/>
</dbReference>
<evidence type="ECO:0000256" key="7">
    <source>
        <dbReference type="ARBA" id="ARBA00023136"/>
    </source>
</evidence>
<evidence type="ECO:0000256" key="6">
    <source>
        <dbReference type="ARBA" id="ARBA00022989"/>
    </source>
</evidence>
<comment type="subcellular location">
    <subcellularLocation>
        <location evidence="1">Cell membrane</location>
        <topology evidence="1">Multi-pass membrane protein</topology>
    </subcellularLocation>
</comment>
<dbReference type="SUPFAM" id="SSF144083">
    <property type="entry name" value="Magnesium transport protein CorA, transmembrane region"/>
    <property type="match status" value="1"/>
</dbReference>
<evidence type="ECO:0000256" key="3">
    <source>
        <dbReference type="ARBA" id="ARBA00022448"/>
    </source>
</evidence>
<evidence type="ECO:0000313" key="9">
    <source>
        <dbReference type="EMBL" id="KAK7056718.1"/>
    </source>
</evidence>
<gene>
    <name evidence="9" type="ORF">VNI00_002435</name>
</gene>
<dbReference type="GO" id="GO:0015095">
    <property type="term" value="F:magnesium ion transmembrane transporter activity"/>
    <property type="evidence" value="ECO:0007669"/>
    <property type="project" value="TreeGrafter"/>
</dbReference>
<keyword evidence="5 8" id="KW-0812">Transmembrane</keyword>
<organism evidence="9 10">
    <name type="scientific">Paramarasmius palmivorus</name>
    <dbReference type="NCBI Taxonomy" id="297713"/>
    <lineage>
        <taxon>Eukaryota</taxon>
        <taxon>Fungi</taxon>
        <taxon>Dikarya</taxon>
        <taxon>Basidiomycota</taxon>
        <taxon>Agaricomycotina</taxon>
        <taxon>Agaricomycetes</taxon>
        <taxon>Agaricomycetidae</taxon>
        <taxon>Agaricales</taxon>
        <taxon>Marasmiineae</taxon>
        <taxon>Marasmiaceae</taxon>
        <taxon>Paramarasmius</taxon>
    </lineage>
</organism>
<keyword evidence="7 8" id="KW-0472">Membrane</keyword>
<comment type="caution">
    <text evidence="9">The sequence shown here is derived from an EMBL/GenBank/DDBJ whole genome shotgun (WGS) entry which is preliminary data.</text>
</comment>
<sequence>MSGPVLQMLGARFNIEPFFFSSSLNWIPSRFQEEVRRDKGDHITVVVTFLRSIGDELASVISPASSDATKIDEILNTQAPLYLSSRGGCYLVLDLLSIHLIRDENENNNTIISFHHTDPDSKSGAAYLHERIRFAGQSVYWQHIFQSSPDPTFVLLVFLWHAIYSWDEALEILYNHIISMEMRIMKSTDMEMTRGLHFIRAHLLHYSSLLEDMRNSVQFIISTPNPSMNCLDEGLQTDSRKRLEKECNHLLIEIQRLDKQLQMQGQRLENVMNLVFSTVNIKDSSRMQELSEAAVRDSAAMKQIAYLTMVFLPASYIASVFGMNLKQISDDGRADFGLYIAVALPLTFTTIWIIGTVQSKNFRVEGDKTSFWMRLGWPLLLIKAKLGFKSNQEPDTILLEEWPASRRGP</sequence>
<evidence type="ECO:0000256" key="8">
    <source>
        <dbReference type="SAM" id="Phobius"/>
    </source>
</evidence>
<dbReference type="AlphaFoldDB" id="A0AAW0DWS3"/>
<dbReference type="GO" id="GO:0015087">
    <property type="term" value="F:cobalt ion transmembrane transporter activity"/>
    <property type="evidence" value="ECO:0007669"/>
    <property type="project" value="TreeGrafter"/>
</dbReference>
<dbReference type="InterPro" id="IPR045863">
    <property type="entry name" value="CorA_TM1_TM2"/>
</dbReference>
<dbReference type="GO" id="GO:0005886">
    <property type="term" value="C:plasma membrane"/>
    <property type="evidence" value="ECO:0007669"/>
    <property type="project" value="UniProtKB-SubCell"/>
</dbReference>
<keyword evidence="6 8" id="KW-1133">Transmembrane helix</keyword>
<name>A0AAW0DWS3_9AGAR</name>
<feature type="transmembrane region" description="Helical" evidence="8">
    <location>
        <begin position="304"/>
        <end position="324"/>
    </location>
</feature>
<dbReference type="EMBL" id="JAYKXP010000006">
    <property type="protein sequence ID" value="KAK7056718.1"/>
    <property type="molecule type" value="Genomic_DNA"/>
</dbReference>
<keyword evidence="3" id="KW-0813">Transport</keyword>
<dbReference type="Gene3D" id="1.20.58.340">
    <property type="entry name" value="Magnesium transport protein CorA, transmembrane region"/>
    <property type="match status" value="2"/>
</dbReference>
<keyword evidence="10" id="KW-1185">Reference proteome</keyword>
<dbReference type="InterPro" id="IPR045861">
    <property type="entry name" value="CorA_cytoplasmic_dom"/>
</dbReference>
<dbReference type="SUPFAM" id="SSF143865">
    <property type="entry name" value="CorA soluble domain-like"/>
    <property type="match status" value="1"/>
</dbReference>
<comment type="similarity">
    <text evidence="2">Belongs to the CorA metal ion transporter (MIT) (TC 1.A.35) family.</text>
</comment>
<keyword evidence="4" id="KW-1003">Cell membrane</keyword>
<accession>A0AAW0DWS3</accession>
<evidence type="ECO:0000313" key="10">
    <source>
        <dbReference type="Proteomes" id="UP001383192"/>
    </source>
</evidence>
<dbReference type="GO" id="GO:0050897">
    <property type="term" value="F:cobalt ion binding"/>
    <property type="evidence" value="ECO:0007669"/>
    <property type="project" value="TreeGrafter"/>
</dbReference>
<evidence type="ECO:0000256" key="2">
    <source>
        <dbReference type="ARBA" id="ARBA00009765"/>
    </source>
</evidence>